<keyword evidence="4" id="KW-1185">Reference proteome</keyword>
<dbReference type="RefSeq" id="WP_107141120.1">
    <property type="nucleotide sequence ID" value="NZ_CP028324.1"/>
</dbReference>
<accession>A0A2R4C880</accession>
<keyword evidence="1" id="KW-0732">Signal</keyword>
<feature type="signal peptide" evidence="1">
    <location>
        <begin position="1"/>
        <end position="19"/>
    </location>
</feature>
<organism evidence="3 4">
    <name type="scientific">Pseudoduganella armeniaca</name>
    <dbReference type="NCBI Taxonomy" id="2072590"/>
    <lineage>
        <taxon>Bacteria</taxon>
        <taxon>Pseudomonadati</taxon>
        <taxon>Pseudomonadota</taxon>
        <taxon>Betaproteobacteria</taxon>
        <taxon>Burkholderiales</taxon>
        <taxon>Oxalobacteraceae</taxon>
        <taxon>Telluria group</taxon>
        <taxon>Pseudoduganella</taxon>
    </lineage>
</organism>
<feature type="chain" id="PRO_5015354049" evidence="1">
    <location>
        <begin position="20"/>
        <end position="250"/>
    </location>
</feature>
<dbReference type="Proteomes" id="UP000240505">
    <property type="component" value="Chromosome"/>
</dbReference>
<gene>
    <name evidence="3" type="ORF">C9I28_08550</name>
</gene>
<evidence type="ECO:0000259" key="2">
    <source>
        <dbReference type="Pfam" id="PF07589"/>
    </source>
</evidence>
<dbReference type="Pfam" id="PF07589">
    <property type="entry name" value="PEP-CTERM"/>
    <property type="match status" value="1"/>
</dbReference>
<sequence>MKKTLTMLLLASVQLAAYAAPGGSTVTFDNGLEGWEPMQPADGIGGSGIDHSLGNGAPALRTAMENFGISWTNKSNASFIGDYTAMGGVTFGIDVSTQSIRYFNQEVTRNLVLELRDYDNASNGLPYTSVWYNLGTLDASKPGWQHLSVTIGDTSATGLPAGWGGYGAEDANGMPLLPGDRTFASVLAGVDEIAFTTYVPGQVYGYTDYDVAIDNISVSPVPEPAQGAMLAAGLAGMAVLARRRRAAKAA</sequence>
<dbReference type="InterPro" id="IPR013424">
    <property type="entry name" value="Ice-binding_C"/>
</dbReference>
<dbReference type="KEGG" id="masz:C9I28_08550"/>
<proteinExistence type="predicted"/>
<reference evidence="3 4" key="1">
    <citation type="submission" date="2018-03" db="EMBL/GenBank/DDBJ databases">
        <title>Massilia armeniaca sp. nov., isolated from desert soil.</title>
        <authorList>
            <person name="Huang H."/>
            <person name="Ren M."/>
        </authorList>
    </citation>
    <scope>NUCLEOTIDE SEQUENCE [LARGE SCALE GENOMIC DNA]</scope>
    <source>
        <strain evidence="3 4">ZMN-3</strain>
    </source>
</reference>
<feature type="domain" description="Ice-binding protein C-terminal" evidence="2">
    <location>
        <begin position="220"/>
        <end position="245"/>
    </location>
</feature>
<dbReference type="OrthoDB" id="5506812at2"/>
<dbReference type="AlphaFoldDB" id="A0A2R4C880"/>
<evidence type="ECO:0000256" key="1">
    <source>
        <dbReference type="SAM" id="SignalP"/>
    </source>
</evidence>
<evidence type="ECO:0000313" key="4">
    <source>
        <dbReference type="Proteomes" id="UP000240505"/>
    </source>
</evidence>
<evidence type="ECO:0000313" key="3">
    <source>
        <dbReference type="EMBL" id="AVR95770.1"/>
    </source>
</evidence>
<dbReference type="EMBL" id="CP028324">
    <property type="protein sequence ID" value="AVR95770.1"/>
    <property type="molecule type" value="Genomic_DNA"/>
</dbReference>
<protein>
    <submittedName>
        <fullName evidence="3">PEP-CTERM sorting domain-containing protein</fullName>
    </submittedName>
</protein>
<name>A0A2R4C880_9BURK</name>
<dbReference type="NCBIfam" id="TIGR02595">
    <property type="entry name" value="PEP_CTERM"/>
    <property type="match status" value="1"/>
</dbReference>